<gene>
    <name evidence="2" type="ORF">LIER_14525</name>
</gene>
<feature type="region of interest" description="Disordered" evidence="1">
    <location>
        <begin position="232"/>
        <end position="254"/>
    </location>
</feature>
<evidence type="ECO:0000256" key="1">
    <source>
        <dbReference type="SAM" id="MobiDB-lite"/>
    </source>
</evidence>
<dbReference type="CDD" id="cd03524">
    <property type="entry name" value="RPA2_OBF_family"/>
    <property type="match status" value="1"/>
</dbReference>
<dbReference type="PANTHER" id="PTHR10302:SF18">
    <property type="entry name" value="PROTEIN OSB1, MITOCHONDRIAL"/>
    <property type="match status" value="1"/>
</dbReference>
<evidence type="ECO:0000313" key="3">
    <source>
        <dbReference type="Proteomes" id="UP001454036"/>
    </source>
</evidence>
<reference evidence="2 3" key="1">
    <citation type="submission" date="2024-01" db="EMBL/GenBank/DDBJ databases">
        <title>The complete chloroplast genome sequence of Lithospermum erythrorhizon: insights into the phylogenetic relationship among Boraginaceae species and the maternal lineages of purple gromwells.</title>
        <authorList>
            <person name="Okada T."/>
            <person name="Watanabe K."/>
        </authorList>
    </citation>
    <scope>NUCLEOTIDE SEQUENCE [LARGE SCALE GENOMIC DNA]</scope>
</reference>
<dbReference type="GO" id="GO:0003697">
    <property type="term" value="F:single-stranded DNA binding"/>
    <property type="evidence" value="ECO:0007669"/>
    <property type="project" value="InterPro"/>
</dbReference>
<protein>
    <submittedName>
        <fullName evidence="2">DNA metabolism protein</fullName>
    </submittedName>
</protein>
<dbReference type="EMBL" id="BAABME010003052">
    <property type="protein sequence ID" value="GAA0157207.1"/>
    <property type="molecule type" value="Genomic_DNA"/>
</dbReference>
<evidence type="ECO:0000313" key="2">
    <source>
        <dbReference type="EMBL" id="GAA0157207.1"/>
    </source>
</evidence>
<keyword evidence="3" id="KW-1185">Reference proteome</keyword>
<dbReference type="AlphaFoldDB" id="A0AAV3PZF4"/>
<proteinExistence type="predicted"/>
<dbReference type="PANTHER" id="PTHR10302">
    <property type="entry name" value="SINGLE-STRANDED DNA-BINDING PROTEIN"/>
    <property type="match status" value="1"/>
</dbReference>
<comment type="caution">
    <text evidence="2">The sequence shown here is derived from an EMBL/GenBank/DDBJ whole genome shotgun (WGS) entry which is preliminary data.</text>
</comment>
<name>A0AAV3PZF4_LITER</name>
<accession>A0AAV3PZF4</accession>
<dbReference type="Proteomes" id="UP001454036">
    <property type="component" value="Unassembled WGS sequence"/>
</dbReference>
<dbReference type="GO" id="GO:0006264">
    <property type="term" value="P:mitochondrial DNA replication"/>
    <property type="evidence" value="ECO:0007669"/>
    <property type="project" value="TreeGrafter"/>
</dbReference>
<sequence>MEGRAVMKAISQGRLRWRPCSSYSGAVSSSVYQNALKFQKPTSIKYVAQPVNSASFIGRIAFPIRKSKAASLGVFTYLLVDSSPVCRCSFNVLLKMWDEMAELALEHLKPNDLVYVWGHLGSFTKQTTHYQLIVKDINFVTPIDQDPASTLNNKLVVADEDWKDKYSMKLHLWQVFFSNPLEWRDLRKCKKNPRQPDFRHKDTGEALWLSHNDPPWIQRQLQLHDSRMGGLNFEGQGDSSSTLSRPVSDFGKYI</sequence>
<dbReference type="GO" id="GO:0042645">
    <property type="term" value="C:mitochondrial nucleoid"/>
    <property type="evidence" value="ECO:0007669"/>
    <property type="project" value="TreeGrafter"/>
</dbReference>
<organism evidence="2 3">
    <name type="scientific">Lithospermum erythrorhizon</name>
    <name type="common">Purple gromwell</name>
    <name type="synonym">Lithospermum officinale var. erythrorhizon</name>
    <dbReference type="NCBI Taxonomy" id="34254"/>
    <lineage>
        <taxon>Eukaryota</taxon>
        <taxon>Viridiplantae</taxon>
        <taxon>Streptophyta</taxon>
        <taxon>Embryophyta</taxon>
        <taxon>Tracheophyta</taxon>
        <taxon>Spermatophyta</taxon>
        <taxon>Magnoliopsida</taxon>
        <taxon>eudicotyledons</taxon>
        <taxon>Gunneridae</taxon>
        <taxon>Pentapetalae</taxon>
        <taxon>asterids</taxon>
        <taxon>lamiids</taxon>
        <taxon>Boraginales</taxon>
        <taxon>Boraginaceae</taxon>
        <taxon>Boraginoideae</taxon>
        <taxon>Lithospermeae</taxon>
        <taxon>Lithospermum</taxon>
    </lineage>
</organism>
<dbReference type="InterPro" id="IPR011344">
    <property type="entry name" value="ssDNA-bd"/>
</dbReference>